<keyword evidence="2 7" id="KW-0812">Transmembrane</keyword>
<dbReference type="GO" id="GO:0016887">
    <property type="term" value="F:ATP hydrolysis activity"/>
    <property type="evidence" value="ECO:0007669"/>
    <property type="project" value="InterPro"/>
</dbReference>
<dbReference type="EMBL" id="CP048000">
    <property type="protein sequence ID" value="QHQ61895.1"/>
    <property type="molecule type" value="Genomic_DNA"/>
</dbReference>
<evidence type="ECO:0000259" key="8">
    <source>
        <dbReference type="PROSITE" id="PS50893"/>
    </source>
</evidence>
<dbReference type="PROSITE" id="PS50929">
    <property type="entry name" value="ABC_TM1F"/>
    <property type="match status" value="1"/>
</dbReference>
<dbReference type="InterPro" id="IPR003439">
    <property type="entry name" value="ABC_transporter-like_ATP-bd"/>
</dbReference>
<dbReference type="GO" id="GO:0015421">
    <property type="term" value="F:ABC-type oligopeptide transporter activity"/>
    <property type="evidence" value="ECO:0007669"/>
    <property type="project" value="TreeGrafter"/>
</dbReference>
<dbReference type="InterPro" id="IPR003593">
    <property type="entry name" value="AAA+_ATPase"/>
</dbReference>
<evidence type="ECO:0000256" key="2">
    <source>
        <dbReference type="ARBA" id="ARBA00022692"/>
    </source>
</evidence>
<evidence type="ECO:0000256" key="7">
    <source>
        <dbReference type="SAM" id="Phobius"/>
    </source>
</evidence>
<evidence type="ECO:0000256" key="1">
    <source>
        <dbReference type="ARBA" id="ARBA00004651"/>
    </source>
</evidence>
<dbReference type="InterPro" id="IPR011527">
    <property type="entry name" value="ABC1_TM_dom"/>
</dbReference>
<dbReference type="InterPro" id="IPR027417">
    <property type="entry name" value="P-loop_NTPase"/>
</dbReference>
<name>A0A6P1TQS3_9FIRM</name>
<proteinExistence type="predicted"/>
<dbReference type="RefSeq" id="WP_161838720.1">
    <property type="nucleotide sequence ID" value="NZ_CP048000.1"/>
</dbReference>
<dbReference type="CDD" id="cd03251">
    <property type="entry name" value="ABCC_MsbA"/>
    <property type="match status" value="1"/>
</dbReference>
<dbReference type="Proteomes" id="UP000464314">
    <property type="component" value="Chromosome"/>
</dbReference>
<sequence>MHSRFKKFISYYRPYLGLLSADLACAFIVSAITLILPLCTRYITKNVLEGNLTDGGNRIYMVGSLMLVLVLIHTVCNMFISYQGHMMGALMESDMRIELFDHYQKLSFRFYDEQKTGQLMTRITNDILSLTELYHHGPEDIVISILKFVGAFIILININVSLTILVFLFLPVMAVFGFYLNKKMNIALRTSKDRIGDINAQVEDTLSGIRVVKSFANEEIEKKKFAYQNKRFVESRRESYKFETYFYEGLYAFTQLITIAVIIFGGAAIIKASLDLADLLTYLLCIGNLTEPIQRLINFARLYQEGITGFDRFMDILEVESDVKDKTDACELDQAEGNLEFNNVSFKYKDNYNYVLKNINLDIKVGDYVALVGSSGVGKTTLCSLIPRFYEVNEGEIKLDGINIRDIQLKSLRKYIGIVEQDVYLFAGTIAENISYGKPGASLAEIMEAAKKANAHEFIMELPDGYDTDIGQRGVKLSGGQKQRLCIARVFLKNPPVLIFDEATSALDNESEKAVQDSLEKLIKNRTTLVIAHRLSTVRNAKKIIVLTDNGVEEQGTHEELLELNNVYAHLYNMQFNI</sequence>
<evidence type="ECO:0000256" key="4">
    <source>
        <dbReference type="ARBA" id="ARBA00022840"/>
    </source>
</evidence>
<organism evidence="10 11">
    <name type="scientific">Anaerocolumna sedimenticola</name>
    <dbReference type="NCBI Taxonomy" id="2696063"/>
    <lineage>
        <taxon>Bacteria</taxon>
        <taxon>Bacillati</taxon>
        <taxon>Bacillota</taxon>
        <taxon>Clostridia</taxon>
        <taxon>Lachnospirales</taxon>
        <taxon>Lachnospiraceae</taxon>
        <taxon>Anaerocolumna</taxon>
    </lineage>
</organism>
<feature type="transmembrane region" description="Helical" evidence="7">
    <location>
        <begin position="12"/>
        <end position="38"/>
    </location>
</feature>
<dbReference type="InterPro" id="IPR036640">
    <property type="entry name" value="ABC1_TM_sf"/>
</dbReference>
<protein>
    <submittedName>
        <fullName evidence="10">ATP-binding cassette domain-containing protein</fullName>
    </submittedName>
</protein>
<dbReference type="FunFam" id="3.40.50.300:FF:000218">
    <property type="entry name" value="Multidrug ABC transporter ATP-binding protein"/>
    <property type="match status" value="1"/>
</dbReference>
<keyword evidence="4 10" id="KW-0067">ATP-binding</keyword>
<evidence type="ECO:0000256" key="3">
    <source>
        <dbReference type="ARBA" id="ARBA00022741"/>
    </source>
</evidence>
<comment type="subcellular location">
    <subcellularLocation>
        <location evidence="1">Cell membrane</location>
        <topology evidence="1">Multi-pass membrane protein</topology>
    </subcellularLocation>
</comment>
<dbReference type="CDD" id="cd18549">
    <property type="entry name" value="ABC_6TM_YwjA_like"/>
    <property type="match status" value="1"/>
</dbReference>
<keyword evidence="11" id="KW-1185">Reference proteome</keyword>
<feature type="transmembrane region" description="Helical" evidence="7">
    <location>
        <begin position="58"/>
        <end position="80"/>
    </location>
</feature>
<feature type="transmembrane region" description="Helical" evidence="7">
    <location>
        <begin position="164"/>
        <end position="181"/>
    </location>
</feature>
<dbReference type="InterPro" id="IPR017871">
    <property type="entry name" value="ABC_transporter-like_CS"/>
</dbReference>
<dbReference type="SUPFAM" id="SSF90123">
    <property type="entry name" value="ABC transporter transmembrane region"/>
    <property type="match status" value="1"/>
</dbReference>
<dbReference type="GO" id="GO:0005886">
    <property type="term" value="C:plasma membrane"/>
    <property type="evidence" value="ECO:0007669"/>
    <property type="project" value="UniProtKB-SubCell"/>
</dbReference>
<evidence type="ECO:0000313" key="11">
    <source>
        <dbReference type="Proteomes" id="UP000464314"/>
    </source>
</evidence>
<gene>
    <name evidence="10" type="ORF">Ana3638_14815</name>
</gene>
<dbReference type="Pfam" id="PF00005">
    <property type="entry name" value="ABC_tran"/>
    <property type="match status" value="1"/>
</dbReference>
<dbReference type="Pfam" id="PF00664">
    <property type="entry name" value="ABC_membrane"/>
    <property type="match status" value="1"/>
</dbReference>
<evidence type="ECO:0000259" key="9">
    <source>
        <dbReference type="PROSITE" id="PS50929"/>
    </source>
</evidence>
<accession>A0A6P1TQS3</accession>
<dbReference type="SUPFAM" id="SSF52540">
    <property type="entry name" value="P-loop containing nucleoside triphosphate hydrolases"/>
    <property type="match status" value="1"/>
</dbReference>
<feature type="transmembrane region" description="Helical" evidence="7">
    <location>
        <begin position="245"/>
        <end position="270"/>
    </location>
</feature>
<dbReference type="PANTHER" id="PTHR43394">
    <property type="entry name" value="ATP-DEPENDENT PERMEASE MDL1, MITOCHONDRIAL"/>
    <property type="match status" value="1"/>
</dbReference>
<dbReference type="GO" id="GO:0005524">
    <property type="term" value="F:ATP binding"/>
    <property type="evidence" value="ECO:0007669"/>
    <property type="project" value="UniProtKB-KW"/>
</dbReference>
<dbReference type="AlphaFoldDB" id="A0A6P1TQS3"/>
<dbReference type="Gene3D" id="3.40.50.300">
    <property type="entry name" value="P-loop containing nucleotide triphosphate hydrolases"/>
    <property type="match status" value="1"/>
</dbReference>
<evidence type="ECO:0000256" key="5">
    <source>
        <dbReference type="ARBA" id="ARBA00022989"/>
    </source>
</evidence>
<keyword evidence="5 7" id="KW-1133">Transmembrane helix</keyword>
<feature type="domain" description="ABC transmembrane type-1" evidence="9">
    <location>
        <begin position="23"/>
        <end position="305"/>
    </location>
</feature>
<dbReference type="PROSITE" id="PS00211">
    <property type="entry name" value="ABC_TRANSPORTER_1"/>
    <property type="match status" value="1"/>
</dbReference>
<reference evidence="10 11" key="1">
    <citation type="submission" date="2020-01" db="EMBL/GenBank/DDBJ databases">
        <title>Genome analysis of Anaerocolumna sp. CBA3638.</title>
        <authorList>
            <person name="Kim J."/>
            <person name="Roh S.W."/>
        </authorList>
    </citation>
    <scope>NUCLEOTIDE SEQUENCE [LARGE SCALE GENOMIC DNA]</scope>
    <source>
        <strain evidence="10 11">CBA3638</strain>
    </source>
</reference>
<dbReference type="KEGG" id="anr:Ana3638_14815"/>
<evidence type="ECO:0000256" key="6">
    <source>
        <dbReference type="ARBA" id="ARBA00023136"/>
    </source>
</evidence>
<keyword evidence="3" id="KW-0547">Nucleotide-binding</keyword>
<dbReference type="InterPro" id="IPR039421">
    <property type="entry name" value="Type_1_exporter"/>
</dbReference>
<keyword evidence="6 7" id="KW-0472">Membrane</keyword>
<evidence type="ECO:0000313" key="10">
    <source>
        <dbReference type="EMBL" id="QHQ61895.1"/>
    </source>
</evidence>
<feature type="domain" description="ABC transporter" evidence="8">
    <location>
        <begin position="339"/>
        <end position="574"/>
    </location>
</feature>
<dbReference type="Gene3D" id="1.20.1560.10">
    <property type="entry name" value="ABC transporter type 1, transmembrane domain"/>
    <property type="match status" value="1"/>
</dbReference>
<dbReference type="PANTHER" id="PTHR43394:SF1">
    <property type="entry name" value="ATP-BINDING CASSETTE SUB-FAMILY B MEMBER 10, MITOCHONDRIAL"/>
    <property type="match status" value="1"/>
</dbReference>
<dbReference type="PROSITE" id="PS50893">
    <property type="entry name" value="ABC_TRANSPORTER_2"/>
    <property type="match status" value="1"/>
</dbReference>
<dbReference type="SMART" id="SM00382">
    <property type="entry name" value="AAA"/>
    <property type="match status" value="1"/>
</dbReference>